<comment type="function">
    <text evidence="4">Involved in the maturation of [NiFe] hydrogenases. Required for nickel insertion into the metal center of the hydrogenase.</text>
</comment>
<organism evidence="5 6">
    <name type="scientific">Desulfotruncus arcticus DSM 17038</name>
    <dbReference type="NCBI Taxonomy" id="1121424"/>
    <lineage>
        <taxon>Bacteria</taxon>
        <taxon>Bacillati</taxon>
        <taxon>Bacillota</taxon>
        <taxon>Clostridia</taxon>
        <taxon>Eubacteriales</taxon>
        <taxon>Desulfallaceae</taxon>
        <taxon>Desulfotruncus</taxon>
    </lineage>
</organism>
<dbReference type="Gene3D" id="3.30.2320.80">
    <property type="match status" value="1"/>
</dbReference>
<accession>A0A1I2U0S5</accession>
<feature type="binding site" evidence="4">
    <location>
        <position position="89"/>
    </location>
    <ligand>
        <name>Zn(2+)</name>
        <dbReference type="ChEBI" id="CHEBI:29105"/>
    </ligand>
</feature>
<dbReference type="STRING" id="341036.SAMN05660649_02377"/>
<dbReference type="Pfam" id="PF01155">
    <property type="entry name" value="HypA"/>
    <property type="match status" value="1"/>
</dbReference>
<dbReference type="InterPro" id="IPR000688">
    <property type="entry name" value="HypA/HybF"/>
</dbReference>
<dbReference type="PANTHER" id="PTHR34535:SF3">
    <property type="entry name" value="HYDROGENASE MATURATION FACTOR HYPA"/>
    <property type="match status" value="1"/>
</dbReference>
<dbReference type="GO" id="GO:0008270">
    <property type="term" value="F:zinc ion binding"/>
    <property type="evidence" value="ECO:0007669"/>
    <property type="project" value="UniProtKB-UniRule"/>
</dbReference>
<dbReference type="PIRSF" id="PIRSF004761">
    <property type="entry name" value="Hydrgn_mat_HypA"/>
    <property type="match status" value="1"/>
</dbReference>
<reference evidence="6" key="1">
    <citation type="submission" date="2016-10" db="EMBL/GenBank/DDBJ databases">
        <authorList>
            <person name="Varghese N."/>
            <person name="Submissions S."/>
        </authorList>
    </citation>
    <scope>NUCLEOTIDE SEQUENCE [LARGE SCALE GENOMIC DNA]</scope>
    <source>
        <strain evidence="6">DSM 17038</strain>
    </source>
</reference>
<dbReference type="EMBL" id="FOOX01000008">
    <property type="protein sequence ID" value="SFG69227.1"/>
    <property type="molecule type" value="Genomic_DNA"/>
</dbReference>
<evidence type="ECO:0000256" key="1">
    <source>
        <dbReference type="ARBA" id="ARBA00022596"/>
    </source>
</evidence>
<name>A0A1I2U0S5_9FIRM</name>
<dbReference type="RefSeq" id="WP_092471588.1">
    <property type="nucleotide sequence ID" value="NZ_FOOX01000008.1"/>
</dbReference>
<dbReference type="SUPFAM" id="SSF57802">
    <property type="entry name" value="Rubredoxin-like"/>
    <property type="match status" value="1"/>
</dbReference>
<dbReference type="AlphaFoldDB" id="A0A1I2U0S5"/>
<dbReference type="PANTHER" id="PTHR34535">
    <property type="entry name" value="HYDROGENASE MATURATION FACTOR HYPA"/>
    <property type="match status" value="1"/>
</dbReference>
<feature type="binding site" evidence="4">
    <location>
        <position position="73"/>
    </location>
    <ligand>
        <name>Zn(2+)</name>
        <dbReference type="ChEBI" id="CHEBI:29105"/>
    </ligand>
</feature>
<evidence type="ECO:0000256" key="2">
    <source>
        <dbReference type="ARBA" id="ARBA00022723"/>
    </source>
</evidence>
<feature type="binding site" evidence="4">
    <location>
        <position position="92"/>
    </location>
    <ligand>
        <name>Zn(2+)</name>
        <dbReference type="ChEBI" id="CHEBI:29105"/>
    </ligand>
</feature>
<keyword evidence="6" id="KW-1185">Reference proteome</keyword>
<evidence type="ECO:0000313" key="5">
    <source>
        <dbReference type="EMBL" id="SFG69227.1"/>
    </source>
</evidence>
<keyword evidence="1 4" id="KW-0533">Nickel</keyword>
<comment type="similarity">
    <text evidence="4">Belongs to the HypA/HybF family.</text>
</comment>
<dbReference type="OrthoDB" id="9800361at2"/>
<dbReference type="NCBIfam" id="TIGR00100">
    <property type="entry name" value="hypA"/>
    <property type="match status" value="1"/>
</dbReference>
<evidence type="ECO:0000256" key="4">
    <source>
        <dbReference type="HAMAP-Rule" id="MF_00213"/>
    </source>
</evidence>
<dbReference type="HAMAP" id="MF_00213">
    <property type="entry name" value="HypA_HybF"/>
    <property type="match status" value="1"/>
</dbReference>
<evidence type="ECO:0000256" key="3">
    <source>
        <dbReference type="ARBA" id="ARBA00022833"/>
    </source>
</evidence>
<evidence type="ECO:0000313" key="6">
    <source>
        <dbReference type="Proteomes" id="UP000199337"/>
    </source>
</evidence>
<dbReference type="Proteomes" id="UP000199337">
    <property type="component" value="Unassembled WGS sequence"/>
</dbReference>
<proteinExistence type="inferred from homology"/>
<keyword evidence="3 4" id="KW-0862">Zinc</keyword>
<protein>
    <recommendedName>
        <fullName evidence="4">Hydrogenase maturation factor HypA</fullName>
    </recommendedName>
</protein>
<feature type="binding site" evidence="4">
    <location>
        <position position="76"/>
    </location>
    <ligand>
        <name>Zn(2+)</name>
        <dbReference type="ChEBI" id="CHEBI:29105"/>
    </ligand>
</feature>
<gene>
    <name evidence="4" type="primary">hypA</name>
    <name evidence="5" type="ORF">SAMN05660649_02377</name>
</gene>
<keyword evidence="2 4" id="KW-0479">Metal-binding</keyword>
<dbReference type="GO" id="GO:0051604">
    <property type="term" value="P:protein maturation"/>
    <property type="evidence" value="ECO:0007669"/>
    <property type="project" value="InterPro"/>
</dbReference>
<dbReference type="GO" id="GO:0016151">
    <property type="term" value="F:nickel cation binding"/>
    <property type="evidence" value="ECO:0007669"/>
    <property type="project" value="UniProtKB-UniRule"/>
</dbReference>
<dbReference type="CDD" id="cd00350">
    <property type="entry name" value="rubredoxin_like"/>
    <property type="match status" value="1"/>
</dbReference>
<feature type="binding site" evidence="4">
    <location>
        <position position="2"/>
    </location>
    <ligand>
        <name>Ni(2+)</name>
        <dbReference type="ChEBI" id="CHEBI:49786"/>
    </ligand>
</feature>
<sequence length="113" mass="12228">MHELSLIQALIETVKHSAAENDIAKVNTVRIVVGESYGALPEALDFAFQVLTKDTICEGAVLEIDKTPLVLKCGECGSEYQPDEINWKCPDCGAGGASTVSGRELYVDYYEGD</sequence>